<evidence type="ECO:0000313" key="1">
    <source>
        <dbReference type="Proteomes" id="UP000887579"/>
    </source>
</evidence>
<reference evidence="2" key="1">
    <citation type="submission" date="2022-11" db="UniProtKB">
        <authorList>
            <consortium name="WormBaseParasite"/>
        </authorList>
    </citation>
    <scope>IDENTIFICATION</scope>
</reference>
<protein>
    <submittedName>
        <fullName evidence="2">DUF38 domain-containing protein</fullName>
    </submittedName>
</protein>
<accession>A0AC34FJN6</accession>
<dbReference type="WBParaSite" id="ES5_v2.g17528.t1">
    <property type="protein sequence ID" value="ES5_v2.g17528.t1"/>
    <property type="gene ID" value="ES5_v2.g17528"/>
</dbReference>
<name>A0AC34FJN6_9BILA</name>
<dbReference type="Proteomes" id="UP000887579">
    <property type="component" value="Unplaced"/>
</dbReference>
<evidence type="ECO:0000313" key="2">
    <source>
        <dbReference type="WBParaSite" id="ES5_v2.g17528.t1"/>
    </source>
</evidence>
<organism evidence="1 2">
    <name type="scientific">Panagrolaimus sp. ES5</name>
    <dbReference type="NCBI Taxonomy" id="591445"/>
    <lineage>
        <taxon>Eukaryota</taxon>
        <taxon>Metazoa</taxon>
        <taxon>Ecdysozoa</taxon>
        <taxon>Nematoda</taxon>
        <taxon>Chromadorea</taxon>
        <taxon>Rhabditida</taxon>
        <taxon>Tylenchina</taxon>
        <taxon>Panagrolaimomorpha</taxon>
        <taxon>Panagrolaimoidea</taxon>
        <taxon>Panagrolaimidae</taxon>
        <taxon>Panagrolaimus</taxon>
    </lineage>
</organism>
<proteinExistence type="predicted"/>
<sequence>MGVNAYYCKFCGRGHETHECTRYKTEESRKMIAKKKKMCHKCLVESPQNHLPEHKECPSNKTCLGWYSTEHHTVFCPARIEELKRFIFPPKIDGNLLTRFADTFEMDEKYVLATSSTMAQKFIPLKNIKVFDGLGDKCKKALKDSDSVFVITKHFWMNNNESKIFLQKQIMCKSSNVRLNENMKVAAEEILQIFSPITKKVTLENLNSEVTFSEIIEKVPNVEVFEIYNNSLKINDEKWVKDLLKFIKGKNLRKLHIYLDTVEFDIDALKEFITKKCSDNVVITIKYDSSLLEEEINNFVEKIGKHFFEEEYPSYRGKPFLKIRNARDYNCRYFALDTEPPAKKTRKRALQEK</sequence>